<dbReference type="NCBIfam" id="NF003469">
    <property type="entry name" value="PRK05094.1"/>
    <property type="match status" value="1"/>
</dbReference>
<dbReference type="OrthoDB" id="5677388at2"/>
<dbReference type="KEGG" id="mya:MORIYA_0295"/>
<dbReference type="InterPro" id="IPR007376">
    <property type="entry name" value="dsDNA_mimic_put"/>
</dbReference>
<dbReference type="SUPFAM" id="SSF102816">
    <property type="entry name" value="Putative dsDNA mimic"/>
    <property type="match status" value="1"/>
</dbReference>
<gene>
    <name evidence="1" type="ORF">MORIYA_0295</name>
</gene>
<keyword evidence="2" id="KW-1185">Reference proteome</keyword>
<dbReference type="AlphaFoldDB" id="A0A330LJB1"/>
<dbReference type="Pfam" id="PF04269">
    <property type="entry name" value="DUF440"/>
    <property type="match status" value="1"/>
</dbReference>
<dbReference type="PIRSF" id="PIRSF004916">
    <property type="entry name" value="UCP004916"/>
    <property type="match status" value="1"/>
</dbReference>
<dbReference type="Proteomes" id="UP000250163">
    <property type="component" value="Chromosome MORIYA"/>
</dbReference>
<dbReference type="RefSeq" id="WP_112712067.1">
    <property type="nucleotide sequence ID" value="NZ_LS483250.1"/>
</dbReference>
<evidence type="ECO:0008006" key="3">
    <source>
        <dbReference type="Google" id="ProtNLM"/>
    </source>
</evidence>
<dbReference type="EMBL" id="LS483250">
    <property type="protein sequence ID" value="SQD76773.1"/>
    <property type="molecule type" value="Genomic_DNA"/>
</dbReference>
<name>A0A330LJB1_9GAMM</name>
<evidence type="ECO:0000313" key="1">
    <source>
        <dbReference type="EMBL" id="SQD76773.1"/>
    </source>
</evidence>
<dbReference type="Gene3D" id="3.10.450.140">
    <property type="entry name" value="dsDNA mimic, putative"/>
    <property type="match status" value="1"/>
</dbReference>
<reference evidence="2" key="1">
    <citation type="submission" date="2018-05" db="EMBL/GenBank/DDBJ databases">
        <authorList>
            <person name="Cea G.-C."/>
            <person name="William W."/>
        </authorList>
    </citation>
    <scope>NUCLEOTIDE SEQUENCE [LARGE SCALE GENOMIC DNA]</scope>
    <source>
        <strain evidence="2">DB21MT 5</strain>
    </source>
</reference>
<evidence type="ECO:0000313" key="2">
    <source>
        <dbReference type="Proteomes" id="UP000250163"/>
    </source>
</evidence>
<accession>A0A330LJB1</accession>
<dbReference type="InterPro" id="IPR036763">
    <property type="entry name" value="Put_dsDNA_mimic_sf"/>
</dbReference>
<sequence length="104" mass="11947">MRLKTEDELIDFAYDAFLEDAQKQLSPADQILFAMQFEDRGAVDIVDLGSDWPANVAMGINENEYCELHIGLVDDNDLLNDVFGRVLVKKKTNDKFIHILWKTE</sequence>
<organism evidence="1 2">
    <name type="scientific">Moritella yayanosii</name>
    <dbReference type="NCBI Taxonomy" id="69539"/>
    <lineage>
        <taxon>Bacteria</taxon>
        <taxon>Pseudomonadati</taxon>
        <taxon>Pseudomonadota</taxon>
        <taxon>Gammaproteobacteria</taxon>
        <taxon>Alteromonadales</taxon>
        <taxon>Moritellaceae</taxon>
        <taxon>Moritella</taxon>
    </lineage>
</organism>
<protein>
    <recommendedName>
        <fullName evidence="3">DsDNA-mimic protein</fullName>
    </recommendedName>
</protein>
<proteinExistence type="predicted"/>